<protein>
    <recommendedName>
        <fullName evidence="2">Protein kinase</fullName>
    </recommendedName>
</protein>
<organism evidence="1">
    <name type="scientific">Clostridium tertium</name>
    <dbReference type="NCBI Taxonomy" id="1559"/>
    <lineage>
        <taxon>Bacteria</taxon>
        <taxon>Bacillati</taxon>
        <taxon>Bacillota</taxon>
        <taxon>Clostridia</taxon>
        <taxon>Eubacteriales</taxon>
        <taxon>Clostridiaceae</taxon>
        <taxon>Clostridium</taxon>
    </lineage>
</organism>
<sequence length="197" mass="23347">MPRTYSYSADFDSETEGLFKEALFLGEGHNGIVYELPDNKAVKIFKESKCCKEEGEILKKVSRSKYFPRVYNIGNFYMVRDKVQGKRLDHYIKKKGFNYEISESLYDLIGEFKKLKFTKLDARCRDIYITDDNKVMVIDPKQCYKKKVNYPRHLMKGLDKIGVLDSFLEDIYIIDKKTAALWEKRYNQYTQSKDEEE</sequence>
<evidence type="ECO:0008006" key="2">
    <source>
        <dbReference type="Google" id="ProtNLM"/>
    </source>
</evidence>
<evidence type="ECO:0000313" key="1">
    <source>
        <dbReference type="EMBL" id="VYU39385.1"/>
    </source>
</evidence>
<dbReference type="RefSeq" id="WP_156626709.1">
    <property type="nucleotide sequence ID" value="NZ_CACRTO010000020.1"/>
</dbReference>
<dbReference type="SUPFAM" id="SSF56112">
    <property type="entry name" value="Protein kinase-like (PK-like)"/>
    <property type="match status" value="1"/>
</dbReference>
<gene>
    <name evidence="1" type="ORF">CTLFYP3_02274</name>
</gene>
<dbReference type="EMBL" id="CACRTO010000020">
    <property type="protein sequence ID" value="VYU39385.1"/>
    <property type="molecule type" value="Genomic_DNA"/>
</dbReference>
<accession>A0A6N3EH38</accession>
<dbReference type="AlphaFoldDB" id="A0A6N3EH38"/>
<proteinExistence type="predicted"/>
<dbReference type="InterPro" id="IPR011009">
    <property type="entry name" value="Kinase-like_dom_sf"/>
</dbReference>
<reference evidence="1" key="1">
    <citation type="submission" date="2019-11" db="EMBL/GenBank/DDBJ databases">
        <authorList>
            <person name="Feng L."/>
        </authorList>
    </citation>
    <scope>NUCLEOTIDE SEQUENCE</scope>
    <source>
        <strain evidence="1">CTertiumLFYP3</strain>
    </source>
</reference>
<name>A0A6N3EH38_9CLOT</name>